<evidence type="ECO:0000313" key="7">
    <source>
        <dbReference type="Proteomes" id="UP000646365"/>
    </source>
</evidence>
<dbReference type="GO" id="GO:0046872">
    <property type="term" value="F:metal ion binding"/>
    <property type="evidence" value="ECO:0007669"/>
    <property type="project" value="UniProtKB-KW"/>
</dbReference>
<protein>
    <submittedName>
        <fullName evidence="6">Amidase</fullName>
    </submittedName>
</protein>
<gene>
    <name evidence="6" type="ORF">GCM10011611_41480</name>
</gene>
<reference evidence="6" key="2">
    <citation type="submission" date="2020-09" db="EMBL/GenBank/DDBJ databases">
        <authorList>
            <person name="Sun Q."/>
            <person name="Zhou Y."/>
        </authorList>
    </citation>
    <scope>NUCLEOTIDE SEQUENCE</scope>
    <source>
        <strain evidence="6">CGMCC 1.15725</strain>
    </source>
</reference>
<proteinExistence type="inferred from homology"/>
<accession>A0A8J2YW98</accession>
<dbReference type="Gene3D" id="3.40.50.10310">
    <property type="entry name" value="Creatininase"/>
    <property type="match status" value="1"/>
</dbReference>
<keyword evidence="3" id="KW-0378">Hydrolase</keyword>
<dbReference type="SUPFAM" id="SSF102215">
    <property type="entry name" value="Creatininase"/>
    <property type="match status" value="1"/>
</dbReference>
<dbReference type="AlphaFoldDB" id="A0A8J2YW98"/>
<reference evidence="6" key="1">
    <citation type="journal article" date="2014" name="Int. J. Syst. Evol. Microbiol.">
        <title>Complete genome sequence of Corynebacterium casei LMG S-19264T (=DSM 44701T), isolated from a smear-ripened cheese.</title>
        <authorList>
            <consortium name="US DOE Joint Genome Institute (JGI-PGF)"/>
            <person name="Walter F."/>
            <person name="Albersmeier A."/>
            <person name="Kalinowski J."/>
            <person name="Ruckert C."/>
        </authorList>
    </citation>
    <scope>NUCLEOTIDE SEQUENCE</scope>
    <source>
        <strain evidence="6">CGMCC 1.15725</strain>
    </source>
</reference>
<comment type="cofactor">
    <cofactor evidence="1">
        <name>Zn(2+)</name>
        <dbReference type="ChEBI" id="CHEBI:29105"/>
    </cofactor>
</comment>
<evidence type="ECO:0000256" key="1">
    <source>
        <dbReference type="ARBA" id="ARBA00001947"/>
    </source>
</evidence>
<organism evidence="6 7">
    <name type="scientific">Aliidongia dinghuensis</name>
    <dbReference type="NCBI Taxonomy" id="1867774"/>
    <lineage>
        <taxon>Bacteria</taxon>
        <taxon>Pseudomonadati</taxon>
        <taxon>Pseudomonadota</taxon>
        <taxon>Alphaproteobacteria</taxon>
        <taxon>Rhodospirillales</taxon>
        <taxon>Dongiaceae</taxon>
        <taxon>Aliidongia</taxon>
    </lineage>
</organism>
<dbReference type="GO" id="GO:0009231">
    <property type="term" value="P:riboflavin biosynthetic process"/>
    <property type="evidence" value="ECO:0007669"/>
    <property type="project" value="TreeGrafter"/>
</dbReference>
<dbReference type="InterPro" id="IPR024087">
    <property type="entry name" value="Creatininase-like_sf"/>
</dbReference>
<name>A0A8J2YW98_9PROT</name>
<dbReference type="Pfam" id="PF02633">
    <property type="entry name" value="Creatininase"/>
    <property type="match status" value="1"/>
</dbReference>
<evidence type="ECO:0000256" key="5">
    <source>
        <dbReference type="ARBA" id="ARBA00024029"/>
    </source>
</evidence>
<dbReference type="EMBL" id="BMJQ01000011">
    <property type="protein sequence ID" value="GGF31057.1"/>
    <property type="molecule type" value="Genomic_DNA"/>
</dbReference>
<evidence type="ECO:0000256" key="2">
    <source>
        <dbReference type="ARBA" id="ARBA00022723"/>
    </source>
</evidence>
<keyword evidence="2" id="KW-0479">Metal-binding</keyword>
<comment type="similarity">
    <text evidence="5">Belongs to the creatininase superfamily.</text>
</comment>
<dbReference type="PANTHER" id="PTHR35005:SF1">
    <property type="entry name" value="2-AMINO-5-FORMYLAMINO-6-RIBOSYLAMINOPYRIMIDIN-4(3H)-ONE 5'-MONOPHOSPHATE DEFORMYLASE"/>
    <property type="match status" value="1"/>
</dbReference>
<evidence type="ECO:0000313" key="6">
    <source>
        <dbReference type="EMBL" id="GGF31057.1"/>
    </source>
</evidence>
<dbReference type="Proteomes" id="UP000646365">
    <property type="component" value="Unassembled WGS sequence"/>
</dbReference>
<keyword evidence="4" id="KW-0862">Zinc</keyword>
<evidence type="ECO:0000256" key="4">
    <source>
        <dbReference type="ARBA" id="ARBA00022833"/>
    </source>
</evidence>
<evidence type="ECO:0000256" key="3">
    <source>
        <dbReference type="ARBA" id="ARBA00022801"/>
    </source>
</evidence>
<dbReference type="GO" id="GO:0016811">
    <property type="term" value="F:hydrolase activity, acting on carbon-nitrogen (but not peptide) bonds, in linear amides"/>
    <property type="evidence" value="ECO:0007669"/>
    <property type="project" value="TreeGrafter"/>
</dbReference>
<sequence length="251" mass="26999">MLLQHATWIEAEAYLRRSNGIIMPIGSTEQHGPNGLIGTDALCAEVIARGVGEAAQAFVGPTIGVGMAVHHMGFAGSMTLRPSTLIQIIHDYVLSLARHGFRRFFFLNGHGGNIATVNAAFYEIYAAAEGALGQAAVDQPLQCKLVNWWDSPAASVVARELFGDDDGSHATASEVSVTQWAFPDTIKRGVTLDPPRAPAGRFYGPADFRKRYPDGRIGSNPGLATPDKGKRLYDAAVPDITNMYREFVAAE</sequence>
<comment type="caution">
    <text evidence="6">The sequence shown here is derived from an EMBL/GenBank/DDBJ whole genome shotgun (WGS) entry which is preliminary data.</text>
</comment>
<dbReference type="RefSeq" id="WP_189049318.1">
    <property type="nucleotide sequence ID" value="NZ_BMJQ01000011.1"/>
</dbReference>
<keyword evidence="7" id="KW-1185">Reference proteome</keyword>
<dbReference type="InterPro" id="IPR003785">
    <property type="entry name" value="Creatininase/forma_Hydrolase"/>
</dbReference>
<dbReference type="PANTHER" id="PTHR35005">
    <property type="entry name" value="3-DEHYDRO-SCYLLO-INOSOSE HYDROLASE"/>
    <property type="match status" value="1"/>
</dbReference>